<sequence length="405" mass="40328">MTQLVKASLCEVAADARGTEIGTPIDVQFNPTSLRMQITNKTGGGQQAGSQSRQRPGDGVVTLTFELVFDTCDEGTTAAPVPVTRKTMVVENFVRPRGNTPRDQAPARVQFKWGSFLVQGTMESVSVDLDLFAADGTPLRAKVGVTIKGQDPRYQYDPLPAPSAQPPGPLDPPAGAPGTSGGRTPERVAQAMPGESLAQMAARNGLDPNAWRAMAAGVGNPLSLPAGLEVGLPDGARVSSLSGGGGQGGDLGLVAASLPLVGGSASGSGGGQAPAAGRTGGAGDNGGAGTAANPVRAGQAIVRQGGMSGAIGQVHSAGQRYAASATQSAFGLAHGAGAELGERPFGAGVPMRPQRGGTPPPLTVDATTPAWQALRAGAGGTNSTVTRLGRRTPGSCGCACGGKKG</sequence>
<feature type="compositionally biased region" description="Gly residues" evidence="1">
    <location>
        <begin position="264"/>
        <end position="289"/>
    </location>
</feature>
<proteinExistence type="predicted"/>
<feature type="compositionally biased region" description="Pro residues" evidence="1">
    <location>
        <begin position="159"/>
        <end position="175"/>
    </location>
</feature>
<feature type="domain" description="Contractile injection system tube protein N-terminal" evidence="2">
    <location>
        <begin position="4"/>
        <end position="151"/>
    </location>
</feature>
<evidence type="ECO:0000313" key="3">
    <source>
        <dbReference type="EMBL" id="SFU59490.1"/>
    </source>
</evidence>
<evidence type="ECO:0000259" key="2">
    <source>
        <dbReference type="Pfam" id="PF19266"/>
    </source>
</evidence>
<dbReference type="RefSeq" id="WP_093555006.1">
    <property type="nucleotide sequence ID" value="NZ_FPBO01000005.1"/>
</dbReference>
<dbReference type="OrthoDB" id="9815939at2"/>
<dbReference type="Proteomes" id="UP000199391">
    <property type="component" value="Unassembled WGS sequence"/>
</dbReference>
<dbReference type="AlphaFoldDB" id="A0A1I7HFI9"/>
<organism evidence="3 4">
    <name type="scientific">Pseudoduganella namucuonensis</name>
    <dbReference type="NCBI Taxonomy" id="1035707"/>
    <lineage>
        <taxon>Bacteria</taxon>
        <taxon>Pseudomonadati</taxon>
        <taxon>Pseudomonadota</taxon>
        <taxon>Betaproteobacteria</taxon>
        <taxon>Burkholderiales</taxon>
        <taxon>Oxalobacteraceae</taxon>
        <taxon>Telluria group</taxon>
        <taxon>Pseudoduganella</taxon>
    </lineage>
</organism>
<gene>
    <name evidence="3" type="ORF">SAMN05216552_1005234</name>
</gene>
<evidence type="ECO:0000313" key="4">
    <source>
        <dbReference type="Proteomes" id="UP000199391"/>
    </source>
</evidence>
<evidence type="ECO:0000256" key="1">
    <source>
        <dbReference type="SAM" id="MobiDB-lite"/>
    </source>
</evidence>
<keyword evidence="4" id="KW-1185">Reference proteome</keyword>
<accession>A0A1I7HFI9</accession>
<dbReference type="InterPro" id="IPR045361">
    <property type="entry name" value="CIS_tube_prot_N"/>
</dbReference>
<name>A0A1I7HFI9_9BURK</name>
<dbReference type="STRING" id="1035707.SAMN05216552_1005234"/>
<feature type="region of interest" description="Disordered" evidence="1">
    <location>
        <begin position="264"/>
        <end position="291"/>
    </location>
</feature>
<dbReference type="Pfam" id="PF19266">
    <property type="entry name" value="CIS_tube"/>
    <property type="match status" value="1"/>
</dbReference>
<feature type="region of interest" description="Disordered" evidence="1">
    <location>
        <begin position="151"/>
        <end position="187"/>
    </location>
</feature>
<dbReference type="EMBL" id="FPBO01000005">
    <property type="protein sequence ID" value="SFU59490.1"/>
    <property type="molecule type" value="Genomic_DNA"/>
</dbReference>
<protein>
    <recommendedName>
        <fullName evidence="2">Contractile injection system tube protein N-terminal domain-containing protein</fullName>
    </recommendedName>
</protein>
<reference evidence="4" key="1">
    <citation type="submission" date="2016-10" db="EMBL/GenBank/DDBJ databases">
        <authorList>
            <person name="Varghese N."/>
            <person name="Submissions S."/>
        </authorList>
    </citation>
    <scope>NUCLEOTIDE SEQUENCE [LARGE SCALE GENOMIC DNA]</scope>
    <source>
        <strain evidence="4">CGMCC 1.11014</strain>
    </source>
</reference>